<proteinExistence type="inferred from homology"/>
<keyword evidence="3" id="KW-1185">Reference proteome</keyword>
<dbReference type="eggNOG" id="COG4126">
    <property type="taxonomic scope" value="Bacteria"/>
</dbReference>
<evidence type="ECO:0000313" key="2">
    <source>
        <dbReference type="EMBL" id="KGD72024.1"/>
    </source>
</evidence>
<accession>A0A095T675</accession>
<dbReference type="Gene3D" id="3.40.50.12500">
    <property type="match status" value="1"/>
</dbReference>
<dbReference type="GO" id="GO:0047661">
    <property type="term" value="F:amino-acid racemase activity"/>
    <property type="evidence" value="ECO:0007669"/>
    <property type="project" value="InterPro"/>
</dbReference>
<reference evidence="2" key="1">
    <citation type="submission" date="2014-12" db="EMBL/GenBank/DDBJ databases">
        <title>The draft genome of the Tatumella morbirosei type strain, LMG23360T isolated from pineapple rot.</title>
        <authorList>
            <person name="Smits T.H."/>
            <person name="Palmer M."/>
            <person name="Venter S.N."/>
            <person name="Duffy B."/>
            <person name="Steenkamp E.T."/>
            <person name="Chan W.Y."/>
            <person name="Coutinho T.A."/>
            <person name="Coetzee M.P."/>
            <person name="De Maayer P."/>
        </authorList>
    </citation>
    <scope>NUCLEOTIDE SEQUENCE [LARGE SCALE GENOMIC DNA]</scope>
    <source>
        <strain evidence="2">LMG 23360</strain>
    </source>
</reference>
<comment type="caution">
    <text evidence="2">The sequence shown here is derived from an EMBL/GenBank/DDBJ whole genome shotgun (WGS) entry which is preliminary data.</text>
</comment>
<dbReference type="SUPFAM" id="SSF53681">
    <property type="entry name" value="Aspartate/glutamate racemase"/>
    <property type="match status" value="1"/>
</dbReference>
<sequence>MNIRIINPNSSKEFVNIINNSAQEIASVGTAISVVCPEQGVASVESHCDEAIASLGVISLVMNAKNDEIDGWVVACFGDTGVAQCRELTDKPVIGITEAALFSACMLGDSFSILTLPPRTIKHARRVVMEYGLSDKCRNIRGIDLSVVQCLDEQLVWSAFLEEGRRALQEDQCEVLVLGCAGLSQWAKPLQKELGIPVVDGVSTAIKFAEAFASLGLGISKSLTYAMPGNLNEVADAVRVKC</sequence>
<dbReference type="OrthoDB" id="9791723at2"/>
<dbReference type="InterPro" id="IPR001920">
    <property type="entry name" value="Asp/Glu_race"/>
</dbReference>
<gene>
    <name evidence="2" type="ORF">HA49_14610</name>
</gene>
<dbReference type="PANTHER" id="PTHR28047">
    <property type="entry name" value="PROTEIN DCG1"/>
    <property type="match status" value="1"/>
</dbReference>
<evidence type="ECO:0000256" key="1">
    <source>
        <dbReference type="ARBA" id="ARBA00038414"/>
    </source>
</evidence>
<dbReference type="Pfam" id="PF01177">
    <property type="entry name" value="Asp_Glu_race"/>
    <property type="match status" value="1"/>
</dbReference>
<dbReference type="InterPro" id="IPR015942">
    <property type="entry name" value="Asp/Glu/hydantoin_racemase"/>
</dbReference>
<dbReference type="AlphaFoldDB" id="A0A095T675"/>
<organism evidence="2 3">
    <name type="scientific">Tatumella morbirosei</name>
    <dbReference type="NCBI Taxonomy" id="642227"/>
    <lineage>
        <taxon>Bacteria</taxon>
        <taxon>Pseudomonadati</taxon>
        <taxon>Pseudomonadota</taxon>
        <taxon>Gammaproteobacteria</taxon>
        <taxon>Enterobacterales</taxon>
        <taxon>Erwiniaceae</taxon>
        <taxon>Tatumella</taxon>
    </lineage>
</organism>
<dbReference type="InterPro" id="IPR053714">
    <property type="entry name" value="Iso_Racemase_Enz_sf"/>
</dbReference>
<protein>
    <recommendedName>
        <fullName evidence="4">Asp/Glu/hydantoin racemase</fullName>
    </recommendedName>
</protein>
<dbReference type="EMBL" id="JPKR02000003">
    <property type="protein sequence ID" value="KGD72024.1"/>
    <property type="molecule type" value="Genomic_DNA"/>
</dbReference>
<dbReference type="PANTHER" id="PTHR28047:SF5">
    <property type="entry name" value="PROTEIN DCG1"/>
    <property type="match status" value="1"/>
</dbReference>
<name>A0A095T675_9GAMM</name>
<evidence type="ECO:0000313" key="3">
    <source>
        <dbReference type="Proteomes" id="UP000029577"/>
    </source>
</evidence>
<dbReference type="RefSeq" id="WP_038021214.1">
    <property type="nucleotide sequence ID" value="NZ_JPKR02000003.1"/>
</dbReference>
<dbReference type="InterPro" id="IPR052186">
    <property type="entry name" value="Hydantoin_racemase-like"/>
</dbReference>
<dbReference type="STRING" id="642227.HA49_14610"/>
<comment type="similarity">
    <text evidence="1">Belongs to the HyuE racemase family.</text>
</comment>
<dbReference type="Proteomes" id="UP000029577">
    <property type="component" value="Unassembled WGS sequence"/>
</dbReference>
<evidence type="ECO:0008006" key="4">
    <source>
        <dbReference type="Google" id="ProtNLM"/>
    </source>
</evidence>